<dbReference type="AlphaFoldDB" id="D6SQ85"/>
<name>D6SQ85_9BACT</name>
<reference evidence="1" key="1">
    <citation type="submission" date="2010-05" db="EMBL/GenBank/DDBJ databases">
        <title>The draft genome of Desulfonatronospira thiodismutans ASO3-1.</title>
        <authorList>
            <consortium name="US DOE Joint Genome Institute (JGI-PGF)"/>
            <person name="Lucas S."/>
            <person name="Copeland A."/>
            <person name="Lapidus A."/>
            <person name="Cheng J.-F."/>
            <person name="Bruce D."/>
            <person name="Goodwin L."/>
            <person name="Pitluck S."/>
            <person name="Chertkov O."/>
            <person name="Brettin T."/>
            <person name="Detter J.C."/>
            <person name="Han C."/>
            <person name="Land M.L."/>
            <person name="Hauser L."/>
            <person name="Kyrpides N."/>
            <person name="Mikhailova N."/>
            <person name="Muyzer G."/>
            <person name="Woyke T."/>
        </authorList>
    </citation>
    <scope>NUCLEOTIDE SEQUENCE [LARGE SCALE GENOMIC DNA]</scope>
    <source>
        <strain evidence="1">ASO3-1</strain>
    </source>
</reference>
<evidence type="ECO:0000313" key="1">
    <source>
        <dbReference type="EMBL" id="EFI34911.1"/>
    </source>
</evidence>
<gene>
    <name evidence="1" type="ORF">Dthio_PD2302</name>
</gene>
<comment type="caution">
    <text evidence="1">The sequence shown here is derived from an EMBL/GenBank/DDBJ whole genome shotgun (WGS) entry which is preliminary data.</text>
</comment>
<dbReference type="RefSeq" id="WP_008870225.1">
    <property type="nucleotide sequence ID" value="NZ_ACJN02000002.1"/>
</dbReference>
<proteinExistence type="predicted"/>
<dbReference type="EMBL" id="ACJN02000002">
    <property type="protein sequence ID" value="EFI34911.1"/>
    <property type="molecule type" value="Genomic_DNA"/>
</dbReference>
<dbReference type="Proteomes" id="UP000005496">
    <property type="component" value="Unassembled WGS sequence"/>
</dbReference>
<keyword evidence="2" id="KW-1185">Reference proteome</keyword>
<dbReference type="eggNOG" id="ENOG5033V5Y">
    <property type="taxonomic scope" value="Bacteria"/>
</dbReference>
<dbReference type="OrthoDB" id="5470010at2"/>
<accession>D6SQ85</accession>
<evidence type="ECO:0000313" key="2">
    <source>
        <dbReference type="Proteomes" id="UP000005496"/>
    </source>
</evidence>
<organism evidence="1 2">
    <name type="scientific">Desulfonatronospira thiodismutans ASO3-1</name>
    <dbReference type="NCBI Taxonomy" id="555779"/>
    <lineage>
        <taxon>Bacteria</taxon>
        <taxon>Pseudomonadati</taxon>
        <taxon>Thermodesulfobacteriota</taxon>
        <taxon>Desulfovibrionia</taxon>
        <taxon>Desulfovibrionales</taxon>
        <taxon>Desulfonatronovibrionaceae</taxon>
        <taxon>Desulfonatronospira</taxon>
    </lineage>
</organism>
<sequence length="270" mass="30850">MANNLTTKVKDFLLSRSVQEHRELPNDFDLLEMPLEAVLAYWLSVGKVMSSRDASFLARERENTSEPFISHLLGLLGSSLAPEKVEKYAAVKKKTIIDDLQRKFVLMSISILGMATNENPQKVLIRIISKFSISPVYEKQIFEAAQAALSGLDQNEAHRKRFLNVDHRMKLESLILNLIIHNMLSRRLGGKELKEYISYVRSFYFAEGLSYIIDGFEYDFIKYRLNLQKKAILDLTETKMDMSLNLCSGIKAGMSYDDLKLVGSSYMLSE</sequence>
<protein>
    <submittedName>
        <fullName evidence="1">Uncharacterized protein</fullName>
    </submittedName>
</protein>